<reference evidence="7" key="1">
    <citation type="journal article" date="2021" name="Proc. Natl. Acad. Sci. U.S.A.">
        <title>A Catalog of Tens of Thousands of Viruses from Human Metagenomes Reveals Hidden Associations with Chronic Diseases.</title>
        <authorList>
            <person name="Tisza M.J."/>
            <person name="Buck C.B."/>
        </authorList>
    </citation>
    <scope>NUCLEOTIDE SEQUENCE</scope>
    <source>
        <strain evidence="7">CtCIv11</strain>
    </source>
</reference>
<dbReference type="Pfam" id="PF02540">
    <property type="entry name" value="NAD_synthase"/>
    <property type="match status" value="1"/>
</dbReference>
<sequence length="245" mass="27163">MHNFDVKKVKNEITEWILNWFEKNGKGCNVIVGISGGVDSSVVTALCVAALGKDRVFGIKMPCGEQSDIEYANMLIRHLEIKSYTMNIREAVTGINNQFPDDIKISNQTTINLPARIRMATLYAISQSLNGRVVNTCNMSESYVGFDTRYGDSAGDLSPLANLTKTEVIALAKELGLPDELVHKTPQDGLTGLTDEQSFGFSYAELDAYIRDGIEPNEEVKAKIDSMHEKNLFKLQPMPSFVYQA</sequence>
<dbReference type="SUPFAM" id="SSF52402">
    <property type="entry name" value="Adenine nucleotide alpha hydrolases-like"/>
    <property type="match status" value="1"/>
</dbReference>
<keyword evidence="4" id="KW-0067">ATP-binding</keyword>
<dbReference type="Gene3D" id="3.40.50.620">
    <property type="entry name" value="HUPs"/>
    <property type="match status" value="1"/>
</dbReference>
<dbReference type="PANTHER" id="PTHR23090:SF9">
    <property type="entry name" value="GLUTAMINE-DEPENDENT NAD(+) SYNTHETASE"/>
    <property type="match status" value="1"/>
</dbReference>
<organism evidence="7">
    <name type="scientific">Siphoviridae sp. ctCIv11</name>
    <dbReference type="NCBI Taxonomy" id="2827806"/>
    <lineage>
        <taxon>Viruses</taxon>
        <taxon>Duplodnaviria</taxon>
        <taxon>Heunggongvirae</taxon>
        <taxon>Uroviricota</taxon>
        <taxon>Caudoviricetes</taxon>
    </lineage>
</organism>
<dbReference type="InterPro" id="IPR003694">
    <property type="entry name" value="NAD_synthase"/>
</dbReference>
<dbReference type="CDD" id="cd00553">
    <property type="entry name" value="NAD_synthase"/>
    <property type="match status" value="1"/>
</dbReference>
<evidence type="ECO:0000256" key="2">
    <source>
        <dbReference type="ARBA" id="ARBA00022598"/>
    </source>
</evidence>
<keyword evidence="2" id="KW-0436">Ligase</keyword>
<evidence type="ECO:0000256" key="4">
    <source>
        <dbReference type="ARBA" id="ARBA00022840"/>
    </source>
</evidence>
<proteinExistence type="predicted"/>
<dbReference type="InterPro" id="IPR014729">
    <property type="entry name" value="Rossmann-like_a/b/a_fold"/>
</dbReference>
<keyword evidence="5" id="KW-0520">NAD</keyword>
<keyword evidence="3" id="KW-0547">Nucleotide-binding</keyword>
<dbReference type="InterPro" id="IPR022310">
    <property type="entry name" value="NAD/GMP_synthase"/>
</dbReference>
<dbReference type="PANTHER" id="PTHR23090">
    <property type="entry name" value="NH 3 /GLUTAMINE-DEPENDENT NAD + SYNTHETASE"/>
    <property type="match status" value="1"/>
</dbReference>
<name>A0A8S5S205_9CAUD</name>
<dbReference type="GO" id="GO:0005524">
    <property type="term" value="F:ATP binding"/>
    <property type="evidence" value="ECO:0007669"/>
    <property type="project" value="UniProtKB-KW"/>
</dbReference>
<evidence type="ECO:0000256" key="1">
    <source>
        <dbReference type="ARBA" id="ARBA00004790"/>
    </source>
</evidence>
<dbReference type="GO" id="GO:0009435">
    <property type="term" value="P:NAD+ biosynthetic process"/>
    <property type="evidence" value="ECO:0007669"/>
    <property type="project" value="InterPro"/>
</dbReference>
<protein>
    <submittedName>
        <fullName evidence="7">NAD synthase</fullName>
    </submittedName>
</protein>
<comment type="pathway">
    <text evidence="1">Cofactor biosynthesis; NAD(+) biosynthesis.</text>
</comment>
<evidence type="ECO:0000259" key="6">
    <source>
        <dbReference type="Pfam" id="PF02540"/>
    </source>
</evidence>
<evidence type="ECO:0000256" key="3">
    <source>
        <dbReference type="ARBA" id="ARBA00022741"/>
    </source>
</evidence>
<evidence type="ECO:0000313" key="7">
    <source>
        <dbReference type="EMBL" id="DAF44835.1"/>
    </source>
</evidence>
<evidence type="ECO:0000256" key="5">
    <source>
        <dbReference type="ARBA" id="ARBA00023027"/>
    </source>
</evidence>
<dbReference type="NCBIfam" id="TIGR00552">
    <property type="entry name" value="nadE"/>
    <property type="match status" value="1"/>
</dbReference>
<dbReference type="GO" id="GO:0004359">
    <property type="term" value="F:glutaminase activity"/>
    <property type="evidence" value="ECO:0007669"/>
    <property type="project" value="InterPro"/>
</dbReference>
<feature type="domain" description="NAD/GMP synthase" evidence="6">
    <location>
        <begin position="11"/>
        <end position="235"/>
    </location>
</feature>
<accession>A0A8S5S205</accession>
<dbReference type="GO" id="GO:0003952">
    <property type="term" value="F:NAD+ synthase (glutamine-hydrolyzing) activity"/>
    <property type="evidence" value="ECO:0007669"/>
    <property type="project" value="InterPro"/>
</dbReference>
<dbReference type="EMBL" id="BK032513">
    <property type="protein sequence ID" value="DAF44835.1"/>
    <property type="molecule type" value="Genomic_DNA"/>
</dbReference>